<dbReference type="Proteomes" id="UP000008068">
    <property type="component" value="Unassembled WGS sequence"/>
</dbReference>
<keyword evidence="1" id="KW-0812">Transmembrane</keyword>
<protein>
    <submittedName>
        <fullName evidence="2">Uncharacterized protein</fullName>
    </submittedName>
</protein>
<evidence type="ECO:0000256" key="1">
    <source>
        <dbReference type="SAM" id="Phobius"/>
    </source>
</evidence>
<keyword evidence="1" id="KW-1133">Transmembrane helix</keyword>
<proteinExistence type="predicted"/>
<sequence>MVVLILVILQQMRKSLRKQLRTVTNHIQLLLSFIIMILLLLSFNFLNPVFKKMQFNYISESIHNLAIWTPVLTVTCHILQIIAMMTVLPNYRQIYWQEYCQKPISLC</sequence>
<evidence type="ECO:0000313" key="2">
    <source>
        <dbReference type="EMBL" id="EGT58894.1"/>
    </source>
</evidence>
<gene>
    <name evidence="2" type="ORF">CAEBREN_28880</name>
</gene>
<dbReference type="EMBL" id="GL379873">
    <property type="protein sequence ID" value="EGT58894.1"/>
    <property type="molecule type" value="Genomic_DNA"/>
</dbReference>
<organism evidence="3">
    <name type="scientific">Caenorhabditis brenneri</name>
    <name type="common">Nematode worm</name>
    <dbReference type="NCBI Taxonomy" id="135651"/>
    <lineage>
        <taxon>Eukaryota</taxon>
        <taxon>Metazoa</taxon>
        <taxon>Ecdysozoa</taxon>
        <taxon>Nematoda</taxon>
        <taxon>Chromadorea</taxon>
        <taxon>Rhabditida</taxon>
        <taxon>Rhabditina</taxon>
        <taxon>Rhabditomorpha</taxon>
        <taxon>Rhabditoidea</taxon>
        <taxon>Rhabditidae</taxon>
        <taxon>Peloderinae</taxon>
        <taxon>Caenorhabditis</taxon>
    </lineage>
</organism>
<keyword evidence="1" id="KW-0472">Membrane</keyword>
<name>G0NEL9_CAEBE</name>
<keyword evidence="3" id="KW-1185">Reference proteome</keyword>
<dbReference type="InParanoid" id="G0NEL9"/>
<feature type="transmembrane region" description="Helical" evidence="1">
    <location>
        <begin position="67"/>
        <end position="88"/>
    </location>
</feature>
<evidence type="ECO:0000313" key="3">
    <source>
        <dbReference type="Proteomes" id="UP000008068"/>
    </source>
</evidence>
<feature type="transmembrane region" description="Helical" evidence="1">
    <location>
        <begin position="27"/>
        <end position="46"/>
    </location>
</feature>
<dbReference type="AlphaFoldDB" id="G0NEL9"/>
<dbReference type="HOGENOM" id="CLU_2212281_0_0_1"/>
<accession>G0NEL9</accession>
<reference evidence="3" key="1">
    <citation type="submission" date="2011-07" db="EMBL/GenBank/DDBJ databases">
        <authorList>
            <consortium name="Caenorhabditis brenneri Sequencing and Analysis Consortium"/>
            <person name="Wilson R.K."/>
        </authorList>
    </citation>
    <scope>NUCLEOTIDE SEQUENCE [LARGE SCALE GENOMIC DNA]</scope>
    <source>
        <strain evidence="3">PB2801</strain>
    </source>
</reference>